<dbReference type="EnsemblPlants" id="EMT28111">
    <property type="protein sequence ID" value="EMT28111"/>
    <property type="gene ID" value="F775_21932"/>
</dbReference>
<feature type="compositionally biased region" description="Basic residues" evidence="1">
    <location>
        <begin position="77"/>
        <end position="87"/>
    </location>
</feature>
<dbReference type="InterPro" id="IPR055290">
    <property type="entry name" value="At3g26010-like"/>
</dbReference>
<feature type="region of interest" description="Disordered" evidence="1">
    <location>
        <begin position="51"/>
        <end position="109"/>
    </location>
</feature>
<reference evidence="3" key="1">
    <citation type="submission" date="2015-06" db="UniProtKB">
        <authorList>
            <consortium name="EnsemblPlants"/>
        </authorList>
    </citation>
    <scope>IDENTIFICATION</scope>
</reference>
<keyword evidence="2" id="KW-0732">Signal</keyword>
<dbReference type="InterPro" id="IPR001810">
    <property type="entry name" value="F-box_dom"/>
</dbReference>
<dbReference type="AlphaFoldDB" id="M8CWD4"/>
<feature type="signal peptide" evidence="2">
    <location>
        <begin position="1"/>
        <end position="24"/>
    </location>
</feature>
<name>M8CWD4_AEGTA</name>
<evidence type="ECO:0000256" key="2">
    <source>
        <dbReference type="SAM" id="SignalP"/>
    </source>
</evidence>
<evidence type="ECO:0000313" key="3">
    <source>
        <dbReference type="EnsemblPlants" id="EMT28111"/>
    </source>
</evidence>
<feature type="chain" id="PRO_5014584829" evidence="2">
    <location>
        <begin position="25"/>
        <end position="408"/>
    </location>
</feature>
<proteinExistence type="predicted"/>
<dbReference type="SMART" id="SM00256">
    <property type="entry name" value="FBOX"/>
    <property type="match status" value="1"/>
</dbReference>
<feature type="compositionally biased region" description="Basic and acidic residues" evidence="1">
    <location>
        <begin position="88"/>
        <end position="102"/>
    </location>
</feature>
<dbReference type="Gene3D" id="1.20.1280.50">
    <property type="match status" value="1"/>
</dbReference>
<dbReference type="InterPro" id="IPR036047">
    <property type="entry name" value="F-box-like_dom_sf"/>
</dbReference>
<evidence type="ECO:0000256" key="1">
    <source>
        <dbReference type="SAM" id="MobiDB-lite"/>
    </source>
</evidence>
<protein>
    <submittedName>
        <fullName evidence="3">Uncharacterized protein</fullName>
    </submittedName>
</protein>
<dbReference type="Pfam" id="PF00646">
    <property type="entry name" value="F-box"/>
    <property type="match status" value="1"/>
</dbReference>
<dbReference type="PANTHER" id="PTHR35546">
    <property type="entry name" value="F-BOX PROTEIN INTERACTION DOMAIN PROTEIN-RELATED"/>
    <property type="match status" value="1"/>
</dbReference>
<dbReference type="PANTHER" id="PTHR35546:SF31">
    <property type="entry name" value="F-BOX DOMAIN-CONTAINING PROTEIN"/>
    <property type="match status" value="1"/>
</dbReference>
<sequence>MSPAAASPLCRYSALLLLPTPIDGQDCSHPHYGYRDQDGHLDSQCFLKKRHMTKQQTSPPPVPSPFQTLDEPTCAAGRRRPLPRARRQWREEKEEKKLKDVRQEEDEVPAASFPEDALMEILSRVPGRPLCRFKCVSKEWLALCYYSHIRKRSPQAMSGFFYNDHGFRFHNLSGKGPPMVDPDLSFLRSSYKHFSVTQCSTSLLFCKCWKVPYPKQLGWNSLPKGKPEQFFEWPEADEFDYVVCNPATQEWTSLSPIELPDHLPLFRPGKYFLGSDAAIPSRFVVLVPLNSCQTYGLSADMIYSSDTGGWTFTQHNDFSTYPISYSESTFLNNTMHFPTRYSVIVIVDMERKDWSEIKMPRGMTNLPLMEAKIGGRGASSKRKNVLPPPENVDEFKTFPNFQEIFVDS</sequence>
<dbReference type="SUPFAM" id="SSF81383">
    <property type="entry name" value="F-box domain"/>
    <property type="match status" value="1"/>
</dbReference>
<accession>M8CWD4</accession>
<organism evidence="3">
    <name type="scientific">Aegilops tauschii</name>
    <name type="common">Tausch's goatgrass</name>
    <name type="synonym">Aegilops squarrosa</name>
    <dbReference type="NCBI Taxonomy" id="37682"/>
    <lineage>
        <taxon>Eukaryota</taxon>
        <taxon>Viridiplantae</taxon>
        <taxon>Streptophyta</taxon>
        <taxon>Embryophyta</taxon>
        <taxon>Tracheophyta</taxon>
        <taxon>Spermatophyta</taxon>
        <taxon>Magnoliopsida</taxon>
        <taxon>Liliopsida</taxon>
        <taxon>Poales</taxon>
        <taxon>Poaceae</taxon>
        <taxon>BOP clade</taxon>
        <taxon>Pooideae</taxon>
        <taxon>Triticodae</taxon>
        <taxon>Triticeae</taxon>
        <taxon>Triticinae</taxon>
        <taxon>Aegilops</taxon>
    </lineage>
</organism>